<reference evidence="2" key="1">
    <citation type="submission" date="2021-01" db="EMBL/GenBank/DDBJ databases">
        <title>Whole genome shotgun sequence of Virgisporangium ochraceum NBRC 16418.</title>
        <authorList>
            <person name="Komaki H."/>
            <person name="Tamura T."/>
        </authorList>
    </citation>
    <scope>NUCLEOTIDE SEQUENCE</scope>
    <source>
        <strain evidence="2">NBRC 16418</strain>
    </source>
</reference>
<feature type="transmembrane region" description="Helical" evidence="1">
    <location>
        <begin position="229"/>
        <end position="252"/>
    </location>
</feature>
<dbReference type="AlphaFoldDB" id="A0A8J3ZQL4"/>
<accession>A0A8J3ZQL4</accession>
<dbReference type="Proteomes" id="UP000635606">
    <property type="component" value="Unassembled WGS sequence"/>
</dbReference>
<feature type="transmembrane region" description="Helical" evidence="1">
    <location>
        <begin position="115"/>
        <end position="140"/>
    </location>
</feature>
<sequence>MVTRTALWLIRVAADRWPVELREELLREWTAEVHTIARDPSLSAFQRARIMLGFSVSLAAARPGGEPALGWKRGAGVVAIASAYLLVLATIQQGWSWVYQSMNEGERPVIDDSGLWARLVQAAVALLPVLLAAVAGWWLGRRYSDRRVRSTPLGLCLIAVVAACVGLGFLAERLLHEYIAFPTGAPLPPTMSYHFGSQPYGMVTSWVVWLVAFVLLAWVVRRLALKRPVLAVAGVSTLIAGLAVTVATFVQFGPSTAPRTEMWKWFAQWLVPPDPFESAVDTGAASFHSARNIYFFVSSYPHVLLAVAAFGVAFLVANSRQRALANGLGIDSSSSRV</sequence>
<keyword evidence="3" id="KW-1185">Reference proteome</keyword>
<protein>
    <submittedName>
        <fullName evidence="2">Uncharacterized protein</fullName>
    </submittedName>
</protein>
<evidence type="ECO:0000313" key="2">
    <source>
        <dbReference type="EMBL" id="GIJ65750.1"/>
    </source>
</evidence>
<feature type="transmembrane region" description="Helical" evidence="1">
    <location>
        <begin position="75"/>
        <end position="95"/>
    </location>
</feature>
<proteinExistence type="predicted"/>
<feature type="transmembrane region" description="Helical" evidence="1">
    <location>
        <begin position="293"/>
        <end position="317"/>
    </location>
</feature>
<evidence type="ECO:0000256" key="1">
    <source>
        <dbReference type="SAM" id="Phobius"/>
    </source>
</evidence>
<name>A0A8J3ZQL4_9ACTN</name>
<feature type="transmembrane region" description="Helical" evidence="1">
    <location>
        <begin position="200"/>
        <end position="220"/>
    </location>
</feature>
<evidence type="ECO:0000313" key="3">
    <source>
        <dbReference type="Proteomes" id="UP000635606"/>
    </source>
</evidence>
<gene>
    <name evidence="2" type="ORF">Voc01_006670</name>
</gene>
<organism evidence="2 3">
    <name type="scientific">Virgisporangium ochraceum</name>
    <dbReference type="NCBI Taxonomy" id="65505"/>
    <lineage>
        <taxon>Bacteria</taxon>
        <taxon>Bacillati</taxon>
        <taxon>Actinomycetota</taxon>
        <taxon>Actinomycetes</taxon>
        <taxon>Micromonosporales</taxon>
        <taxon>Micromonosporaceae</taxon>
        <taxon>Virgisporangium</taxon>
    </lineage>
</organism>
<keyword evidence="1" id="KW-0812">Transmembrane</keyword>
<feature type="transmembrane region" description="Helical" evidence="1">
    <location>
        <begin position="152"/>
        <end position="171"/>
    </location>
</feature>
<comment type="caution">
    <text evidence="2">The sequence shown here is derived from an EMBL/GenBank/DDBJ whole genome shotgun (WGS) entry which is preliminary data.</text>
</comment>
<dbReference type="RefSeq" id="WP_203925754.1">
    <property type="nucleotide sequence ID" value="NZ_BOPH01000009.1"/>
</dbReference>
<dbReference type="EMBL" id="BOPH01000009">
    <property type="protein sequence ID" value="GIJ65750.1"/>
    <property type="molecule type" value="Genomic_DNA"/>
</dbReference>
<keyword evidence="1" id="KW-0472">Membrane</keyword>
<keyword evidence="1" id="KW-1133">Transmembrane helix</keyword>